<proteinExistence type="predicted"/>
<evidence type="ECO:0000313" key="1">
    <source>
        <dbReference type="EMBL" id="VEL41201.1"/>
    </source>
</evidence>
<sequence length="84" mass="9632">MNVERSEDEYDFNSHSISYRLAEVNIRVVQQQDLHLIIPLVSVIRLPETVDDQQIQMYHHLACLLGSGQHSLVIPPKWASPTPN</sequence>
<evidence type="ECO:0000313" key="2">
    <source>
        <dbReference type="Proteomes" id="UP000784294"/>
    </source>
</evidence>
<comment type="caution">
    <text evidence="1">The sequence shown here is derived from an EMBL/GenBank/DDBJ whole genome shotgun (WGS) entry which is preliminary data.</text>
</comment>
<gene>
    <name evidence="1" type="ORF">PXEA_LOCUS34641</name>
</gene>
<reference evidence="1" key="1">
    <citation type="submission" date="2018-11" db="EMBL/GenBank/DDBJ databases">
        <authorList>
            <consortium name="Pathogen Informatics"/>
        </authorList>
    </citation>
    <scope>NUCLEOTIDE SEQUENCE</scope>
</reference>
<dbReference type="AlphaFoldDB" id="A0A3S5CR30"/>
<name>A0A3S5CR30_9PLAT</name>
<dbReference type="EMBL" id="CAAALY010268350">
    <property type="protein sequence ID" value="VEL41201.1"/>
    <property type="molecule type" value="Genomic_DNA"/>
</dbReference>
<keyword evidence="2" id="KW-1185">Reference proteome</keyword>
<dbReference type="Proteomes" id="UP000784294">
    <property type="component" value="Unassembled WGS sequence"/>
</dbReference>
<accession>A0A3S5CR30</accession>
<organism evidence="1 2">
    <name type="scientific">Protopolystoma xenopodis</name>
    <dbReference type="NCBI Taxonomy" id="117903"/>
    <lineage>
        <taxon>Eukaryota</taxon>
        <taxon>Metazoa</taxon>
        <taxon>Spiralia</taxon>
        <taxon>Lophotrochozoa</taxon>
        <taxon>Platyhelminthes</taxon>
        <taxon>Monogenea</taxon>
        <taxon>Polyopisthocotylea</taxon>
        <taxon>Polystomatidea</taxon>
        <taxon>Polystomatidae</taxon>
        <taxon>Protopolystoma</taxon>
    </lineage>
</organism>
<protein>
    <submittedName>
        <fullName evidence="1">Uncharacterized protein</fullName>
    </submittedName>
</protein>